<keyword evidence="2" id="KW-1185">Reference proteome</keyword>
<name>A0A811RUV1_9POAL</name>
<evidence type="ECO:0000313" key="1">
    <source>
        <dbReference type="EMBL" id="CAD6332880.1"/>
    </source>
</evidence>
<dbReference type="EMBL" id="CAJGYO010000017">
    <property type="protein sequence ID" value="CAD6332880.1"/>
    <property type="molecule type" value="Genomic_DNA"/>
</dbReference>
<reference evidence="1" key="1">
    <citation type="submission" date="2020-10" db="EMBL/GenBank/DDBJ databases">
        <authorList>
            <person name="Han B."/>
            <person name="Lu T."/>
            <person name="Zhao Q."/>
            <person name="Huang X."/>
            <person name="Zhao Y."/>
        </authorList>
    </citation>
    <scope>NUCLEOTIDE SEQUENCE</scope>
</reference>
<dbReference type="AlphaFoldDB" id="A0A811RUV1"/>
<organism evidence="1 2">
    <name type="scientific">Miscanthus lutarioriparius</name>
    <dbReference type="NCBI Taxonomy" id="422564"/>
    <lineage>
        <taxon>Eukaryota</taxon>
        <taxon>Viridiplantae</taxon>
        <taxon>Streptophyta</taxon>
        <taxon>Embryophyta</taxon>
        <taxon>Tracheophyta</taxon>
        <taxon>Spermatophyta</taxon>
        <taxon>Magnoliopsida</taxon>
        <taxon>Liliopsida</taxon>
        <taxon>Poales</taxon>
        <taxon>Poaceae</taxon>
        <taxon>PACMAD clade</taxon>
        <taxon>Panicoideae</taxon>
        <taxon>Andropogonodae</taxon>
        <taxon>Andropogoneae</taxon>
        <taxon>Saccharinae</taxon>
        <taxon>Miscanthus</taxon>
    </lineage>
</organism>
<dbReference type="Proteomes" id="UP000604825">
    <property type="component" value="Unassembled WGS sequence"/>
</dbReference>
<evidence type="ECO:0000313" key="2">
    <source>
        <dbReference type="Proteomes" id="UP000604825"/>
    </source>
</evidence>
<gene>
    <name evidence="1" type="ORF">NCGR_LOCUS56978</name>
</gene>
<proteinExistence type="predicted"/>
<comment type="caution">
    <text evidence="1">The sequence shown here is derived from an EMBL/GenBank/DDBJ whole genome shotgun (WGS) entry which is preliminary data.</text>
</comment>
<accession>A0A811RUV1</accession>
<protein>
    <submittedName>
        <fullName evidence="1">Uncharacterized protein</fullName>
    </submittedName>
</protein>
<sequence length="174" mass="18354">MAHHLGRLLVALLYVCAFSGGLLVAASLALLASLAGALLATLAASDARRLAGLAARVADSAAADLRLARAVAAYAVVKAAVRVALVVGPKIGALASRVRSLGADGRQHYYRVAQASFFCRAANLTAVALVHNKSFILISNKIPVVSLILWLQTYNRKGINEKDRNSKGLNRNQR</sequence>